<keyword evidence="1" id="KW-0436">Ligase</keyword>
<dbReference type="GO" id="GO:0046872">
    <property type="term" value="F:metal ion binding"/>
    <property type="evidence" value="ECO:0007669"/>
    <property type="project" value="InterPro"/>
</dbReference>
<dbReference type="InterPro" id="IPR052032">
    <property type="entry name" value="ATP-dep_AA_Ligase"/>
</dbReference>
<evidence type="ECO:0000256" key="1">
    <source>
        <dbReference type="ARBA" id="ARBA00022598"/>
    </source>
</evidence>
<feature type="domain" description="ATP-grasp" evidence="5">
    <location>
        <begin position="117"/>
        <end position="312"/>
    </location>
</feature>
<dbReference type="Gene3D" id="3.40.50.20">
    <property type="match status" value="1"/>
</dbReference>
<dbReference type="SUPFAM" id="SSF56059">
    <property type="entry name" value="Glutathione synthetase ATP-binding domain-like"/>
    <property type="match status" value="1"/>
</dbReference>
<dbReference type="AlphaFoldDB" id="A0A0H3ZUH4"/>
<dbReference type="PANTHER" id="PTHR43585">
    <property type="entry name" value="FUMIPYRROLE BIOSYNTHESIS PROTEIN C"/>
    <property type="match status" value="1"/>
</dbReference>
<name>A0A0H3ZUH4_9VIBR</name>
<proteinExistence type="predicted"/>
<dbReference type="Gene3D" id="3.30.1490.20">
    <property type="entry name" value="ATP-grasp fold, A domain"/>
    <property type="match status" value="1"/>
</dbReference>
<dbReference type="Pfam" id="PF13535">
    <property type="entry name" value="ATP-grasp_4"/>
    <property type="match status" value="1"/>
</dbReference>
<dbReference type="GO" id="GO:0005524">
    <property type="term" value="F:ATP binding"/>
    <property type="evidence" value="ECO:0007669"/>
    <property type="project" value="UniProtKB-UniRule"/>
</dbReference>
<organism evidence="6">
    <name type="scientific">Vibrio tasmaniensis</name>
    <dbReference type="NCBI Taxonomy" id="212663"/>
    <lineage>
        <taxon>Bacteria</taxon>
        <taxon>Pseudomonadati</taxon>
        <taxon>Pseudomonadota</taxon>
        <taxon>Gammaproteobacteria</taxon>
        <taxon>Vibrionales</taxon>
        <taxon>Vibrionaceae</taxon>
        <taxon>Vibrio</taxon>
    </lineage>
</organism>
<dbReference type="InterPro" id="IPR013815">
    <property type="entry name" value="ATP_grasp_subdomain_1"/>
</dbReference>
<dbReference type="GO" id="GO:0016874">
    <property type="term" value="F:ligase activity"/>
    <property type="evidence" value="ECO:0007669"/>
    <property type="project" value="UniProtKB-KW"/>
</dbReference>
<keyword evidence="2 4" id="KW-0547">Nucleotide-binding</keyword>
<evidence type="ECO:0000256" key="4">
    <source>
        <dbReference type="PROSITE-ProRule" id="PRU00409"/>
    </source>
</evidence>
<evidence type="ECO:0000256" key="2">
    <source>
        <dbReference type="ARBA" id="ARBA00022741"/>
    </source>
</evidence>
<evidence type="ECO:0000313" key="6">
    <source>
        <dbReference type="EMBL" id="AKN39930.1"/>
    </source>
</evidence>
<accession>A0A0H3ZUH4</accession>
<dbReference type="Gene3D" id="3.30.470.20">
    <property type="entry name" value="ATP-grasp fold, B domain"/>
    <property type="match status" value="1"/>
</dbReference>
<reference evidence="6" key="1">
    <citation type="journal article" date="2015" name="MBio">
        <title>Eco-Evolutionary Dynamics of Episomes among Ecologically Cohesive Bacterial Populations.</title>
        <authorList>
            <person name="Xue H."/>
            <person name="Cordero O.X."/>
            <person name="Camas F.M."/>
            <person name="Trimble W."/>
            <person name="Meyer F."/>
            <person name="Guglielmini J."/>
            <person name="Rocha E.P."/>
            <person name="Polz M.F."/>
        </authorList>
    </citation>
    <scope>NUCLEOTIDE SEQUENCE</scope>
    <source>
        <strain evidence="6">FF_59</strain>
    </source>
</reference>
<dbReference type="PROSITE" id="PS50975">
    <property type="entry name" value="ATP_GRASP"/>
    <property type="match status" value="1"/>
</dbReference>
<sequence>MKQLILLAPPKILLQHSVKSWIKSIGHDAIIYSCANKKKELENHFQNEIEIHLYQDFSNNSLVELDVYHRALKLSAPRVAALAEIDLERAARLNDKLGVTQGCSQRIIYFRDKYKMKSLAQDNGALIPAMSRVHNAIELAIFIEQYGYPVVIKPCDGRGSNGVEILSNEGQLKAYLLRAKTTKFFNLMVEQFVQGEHYQVNGLIINANPVVISTSKALVSCLDFLSGAVFGLQMVDPNSSLAKKIKAYTEWLIFDVLPSEKTFLFHLEVFVTKDGQIILGEIAARLGGCFVNEELKEAWGINLRMSYLSALRNSKQDIPTIDTHKKLVGQLLVPPREGILLAAPETCDLDYVLKYKLSGSVSQNHTTMSFTNGEIMSAIIKGDTENEVKENLSSLNQWFNEQSEWESEINSIKPATR</sequence>
<dbReference type="InterPro" id="IPR011761">
    <property type="entry name" value="ATP-grasp"/>
</dbReference>
<dbReference type="EMBL" id="KP795670">
    <property type="protein sequence ID" value="AKN39930.1"/>
    <property type="molecule type" value="Genomic_DNA"/>
</dbReference>
<evidence type="ECO:0000256" key="3">
    <source>
        <dbReference type="ARBA" id="ARBA00022840"/>
    </source>
</evidence>
<protein>
    <recommendedName>
        <fullName evidence="5">ATP-grasp domain-containing protein</fullName>
    </recommendedName>
</protein>
<evidence type="ECO:0000259" key="5">
    <source>
        <dbReference type="PROSITE" id="PS50975"/>
    </source>
</evidence>
<dbReference type="PANTHER" id="PTHR43585:SF2">
    <property type="entry name" value="ATP-GRASP ENZYME FSQD"/>
    <property type="match status" value="1"/>
</dbReference>
<keyword evidence="3 4" id="KW-0067">ATP-binding</keyword>